<name>A0ABU6VS14_9FABA</name>
<keyword evidence="2" id="KW-1185">Reference proteome</keyword>
<comment type="caution">
    <text evidence="1">The sequence shown here is derived from an EMBL/GenBank/DDBJ whole genome shotgun (WGS) entry which is preliminary data.</text>
</comment>
<evidence type="ECO:0000313" key="2">
    <source>
        <dbReference type="Proteomes" id="UP001341840"/>
    </source>
</evidence>
<dbReference type="Proteomes" id="UP001341840">
    <property type="component" value="Unassembled WGS sequence"/>
</dbReference>
<accession>A0ABU6VS14</accession>
<reference evidence="1 2" key="1">
    <citation type="journal article" date="2023" name="Plants (Basel)">
        <title>Bridging the Gap: Combining Genomics and Transcriptomics Approaches to Understand Stylosanthes scabra, an Orphan Legume from the Brazilian Caatinga.</title>
        <authorList>
            <person name="Ferreira-Neto J.R.C."/>
            <person name="da Silva M.D."/>
            <person name="Binneck E."/>
            <person name="de Melo N.F."/>
            <person name="da Silva R.H."/>
            <person name="de Melo A.L.T.M."/>
            <person name="Pandolfi V."/>
            <person name="Bustamante F.O."/>
            <person name="Brasileiro-Vidal A.C."/>
            <person name="Benko-Iseppon A.M."/>
        </authorList>
    </citation>
    <scope>NUCLEOTIDE SEQUENCE [LARGE SCALE GENOMIC DNA]</scope>
    <source>
        <tissue evidence="1">Leaves</tissue>
    </source>
</reference>
<evidence type="ECO:0000313" key="1">
    <source>
        <dbReference type="EMBL" id="MED6175438.1"/>
    </source>
</evidence>
<dbReference type="EMBL" id="JASCZI010152112">
    <property type="protein sequence ID" value="MED6175438.1"/>
    <property type="molecule type" value="Genomic_DNA"/>
</dbReference>
<gene>
    <name evidence="1" type="ORF">PIB30_078297</name>
</gene>
<proteinExistence type="predicted"/>
<sequence length="51" mass="5779">FNKKLTQLKCEPNSCGATRRSDQRVEELVEGAVWHVLDDDEIHEATRAIVA</sequence>
<organism evidence="1 2">
    <name type="scientific">Stylosanthes scabra</name>
    <dbReference type="NCBI Taxonomy" id="79078"/>
    <lineage>
        <taxon>Eukaryota</taxon>
        <taxon>Viridiplantae</taxon>
        <taxon>Streptophyta</taxon>
        <taxon>Embryophyta</taxon>
        <taxon>Tracheophyta</taxon>
        <taxon>Spermatophyta</taxon>
        <taxon>Magnoliopsida</taxon>
        <taxon>eudicotyledons</taxon>
        <taxon>Gunneridae</taxon>
        <taxon>Pentapetalae</taxon>
        <taxon>rosids</taxon>
        <taxon>fabids</taxon>
        <taxon>Fabales</taxon>
        <taxon>Fabaceae</taxon>
        <taxon>Papilionoideae</taxon>
        <taxon>50 kb inversion clade</taxon>
        <taxon>dalbergioids sensu lato</taxon>
        <taxon>Dalbergieae</taxon>
        <taxon>Pterocarpus clade</taxon>
        <taxon>Stylosanthes</taxon>
    </lineage>
</organism>
<feature type="non-terminal residue" evidence="1">
    <location>
        <position position="1"/>
    </location>
</feature>
<protein>
    <submittedName>
        <fullName evidence="1">Uncharacterized protein</fullName>
    </submittedName>
</protein>